<organism evidence="3 4">
    <name type="scientific">Micromonospora pattaloongensis</name>
    <dbReference type="NCBI Taxonomy" id="405436"/>
    <lineage>
        <taxon>Bacteria</taxon>
        <taxon>Bacillati</taxon>
        <taxon>Actinomycetota</taxon>
        <taxon>Actinomycetes</taxon>
        <taxon>Micromonosporales</taxon>
        <taxon>Micromonosporaceae</taxon>
        <taxon>Micromonospora</taxon>
    </lineage>
</organism>
<evidence type="ECO:0000256" key="1">
    <source>
        <dbReference type="SAM" id="Phobius"/>
    </source>
</evidence>
<keyword evidence="1" id="KW-0812">Transmembrane</keyword>
<dbReference type="STRING" id="405436.SAMN05444365_10382"/>
<keyword evidence="4" id="KW-1185">Reference proteome</keyword>
<evidence type="ECO:0000313" key="3">
    <source>
        <dbReference type="EMBL" id="SDY67608.1"/>
    </source>
</evidence>
<dbReference type="InterPro" id="IPR005183">
    <property type="entry name" value="DUF305_CopM-like"/>
</dbReference>
<dbReference type="PANTHER" id="PTHR36933:SF1">
    <property type="entry name" value="SLL0788 PROTEIN"/>
    <property type="match status" value="1"/>
</dbReference>
<dbReference type="EMBL" id="FNPH01000003">
    <property type="protein sequence ID" value="SDY67608.1"/>
    <property type="molecule type" value="Genomic_DNA"/>
</dbReference>
<dbReference type="RefSeq" id="WP_091554810.1">
    <property type="nucleotide sequence ID" value="NZ_FNPH01000003.1"/>
</dbReference>
<name>A0A1H3LUF1_9ACTN</name>
<reference evidence="4" key="1">
    <citation type="submission" date="2016-10" db="EMBL/GenBank/DDBJ databases">
        <authorList>
            <person name="Varghese N."/>
            <person name="Submissions S."/>
        </authorList>
    </citation>
    <scope>NUCLEOTIDE SEQUENCE [LARGE SCALE GENOMIC DNA]</scope>
    <source>
        <strain evidence="4">DSM 45245</strain>
    </source>
</reference>
<keyword evidence="1" id="KW-0472">Membrane</keyword>
<protein>
    <submittedName>
        <fullName evidence="3">Uncharacterized conserved protein, DUF305 family</fullName>
    </submittedName>
</protein>
<keyword evidence="1" id="KW-1133">Transmembrane helix</keyword>
<accession>A0A1H3LUF1</accession>
<dbReference type="PANTHER" id="PTHR36933">
    <property type="entry name" value="SLL0788 PROTEIN"/>
    <property type="match status" value="1"/>
</dbReference>
<dbReference type="Pfam" id="PF03713">
    <property type="entry name" value="DUF305"/>
    <property type="match status" value="1"/>
</dbReference>
<dbReference type="InterPro" id="IPR012347">
    <property type="entry name" value="Ferritin-like"/>
</dbReference>
<dbReference type="Gene3D" id="1.20.1260.10">
    <property type="match status" value="1"/>
</dbReference>
<gene>
    <name evidence="3" type="ORF">SAMN05444365_10382</name>
</gene>
<feature type="domain" description="DUF305" evidence="2">
    <location>
        <begin position="56"/>
        <end position="210"/>
    </location>
</feature>
<sequence>MTTSAQADPDTPRPSRPARRYGTLAVALAIVVGLLLGYAGGLLTPRLTRPGDASVEAGFARDMSSHHAQAVEMGLIAFRSSSDPAVRQLAVDIATGQQGEIGMMQSWLREWGLGPNRSGPPMAWMSDGAATMKDGLMPGMATPQELERLRTTQGRDHDVLFLELMIKHHLGGVHMVDAIVEHGAESEVIEAATRMKNTQQGELTNMNNLLARLKGAPASAEAPQPHHSN</sequence>
<dbReference type="Proteomes" id="UP000242415">
    <property type="component" value="Unassembled WGS sequence"/>
</dbReference>
<evidence type="ECO:0000313" key="4">
    <source>
        <dbReference type="Proteomes" id="UP000242415"/>
    </source>
</evidence>
<proteinExistence type="predicted"/>
<dbReference type="OrthoDB" id="26872at2"/>
<evidence type="ECO:0000259" key="2">
    <source>
        <dbReference type="Pfam" id="PF03713"/>
    </source>
</evidence>
<feature type="transmembrane region" description="Helical" evidence="1">
    <location>
        <begin position="21"/>
        <end position="43"/>
    </location>
</feature>
<dbReference type="AlphaFoldDB" id="A0A1H3LUF1"/>